<evidence type="ECO:0000256" key="2">
    <source>
        <dbReference type="ARBA" id="ARBA00023136"/>
    </source>
</evidence>
<keyword evidence="3" id="KW-0564">Palmitate</keyword>
<dbReference type="Proteomes" id="UP000199502">
    <property type="component" value="Unassembled WGS sequence"/>
</dbReference>
<dbReference type="Gene3D" id="2.40.128.200">
    <property type="match status" value="1"/>
</dbReference>
<keyword evidence="4" id="KW-0449">Lipoprotein</keyword>
<feature type="chain" id="PRO_5011700565" evidence="5">
    <location>
        <begin position="18"/>
        <end position="100"/>
    </location>
</feature>
<dbReference type="EMBL" id="FMVT01000001">
    <property type="protein sequence ID" value="SCX89465.1"/>
    <property type="molecule type" value="Genomic_DNA"/>
</dbReference>
<sequence>MMRALLLSALLAGPAAAEPLAVTFLCEREVRVPVVFTDELAVAWIEDGLRVMPQAISASGARYREAGAGYQLWTKGESATISHGPEDADAVLLSECTAAR</sequence>
<keyword evidence="2" id="KW-0472">Membrane</keyword>
<evidence type="ECO:0000313" key="7">
    <source>
        <dbReference type="EMBL" id="SCX89465.1"/>
    </source>
</evidence>
<proteinExistence type="predicted"/>
<evidence type="ECO:0000256" key="5">
    <source>
        <dbReference type="SAM" id="SignalP"/>
    </source>
</evidence>
<dbReference type="InterPro" id="IPR036328">
    <property type="entry name" value="MliC_sf"/>
</dbReference>
<dbReference type="InterPro" id="IPR018660">
    <property type="entry name" value="MliC"/>
</dbReference>
<organism evidence="7 8">
    <name type="scientific">Paracoccus tibetensis</name>
    <dbReference type="NCBI Taxonomy" id="336292"/>
    <lineage>
        <taxon>Bacteria</taxon>
        <taxon>Pseudomonadati</taxon>
        <taxon>Pseudomonadota</taxon>
        <taxon>Alphaproteobacteria</taxon>
        <taxon>Rhodobacterales</taxon>
        <taxon>Paracoccaceae</taxon>
        <taxon>Paracoccus</taxon>
    </lineage>
</organism>
<dbReference type="SUPFAM" id="SSF141488">
    <property type="entry name" value="YdhA-like"/>
    <property type="match status" value="1"/>
</dbReference>
<protein>
    <submittedName>
        <fullName evidence="7">Membrane-bound inhibitor of C-type lysozyme</fullName>
    </submittedName>
</protein>
<accession>A0A1G5BH16</accession>
<dbReference type="Pfam" id="PF09864">
    <property type="entry name" value="MliC"/>
    <property type="match status" value="1"/>
</dbReference>
<evidence type="ECO:0000313" key="8">
    <source>
        <dbReference type="Proteomes" id="UP000199502"/>
    </source>
</evidence>
<evidence type="ECO:0000259" key="6">
    <source>
        <dbReference type="Pfam" id="PF09864"/>
    </source>
</evidence>
<feature type="domain" description="C-type lysozyme inhibitor" evidence="6">
    <location>
        <begin position="24"/>
        <end position="87"/>
    </location>
</feature>
<keyword evidence="1 5" id="KW-0732">Signal</keyword>
<feature type="signal peptide" evidence="5">
    <location>
        <begin position="1"/>
        <end position="17"/>
    </location>
</feature>
<dbReference type="OrthoDB" id="7926518at2"/>
<evidence type="ECO:0000256" key="1">
    <source>
        <dbReference type="ARBA" id="ARBA00022729"/>
    </source>
</evidence>
<dbReference type="STRING" id="336292.SAMN05660710_00144"/>
<gene>
    <name evidence="7" type="ORF">SAMN05660710_00144</name>
</gene>
<name>A0A1G5BH16_9RHOB</name>
<evidence type="ECO:0000256" key="4">
    <source>
        <dbReference type="ARBA" id="ARBA00023288"/>
    </source>
</evidence>
<evidence type="ECO:0000256" key="3">
    <source>
        <dbReference type="ARBA" id="ARBA00023139"/>
    </source>
</evidence>
<dbReference type="AlphaFoldDB" id="A0A1G5BH16"/>
<keyword evidence="8" id="KW-1185">Reference proteome</keyword>
<reference evidence="7 8" key="1">
    <citation type="submission" date="2016-10" db="EMBL/GenBank/DDBJ databases">
        <authorList>
            <person name="de Groot N.N."/>
        </authorList>
    </citation>
    <scope>NUCLEOTIDE SEQUENCE [LARGE SCALE GENOMIC DNA]</scope>
    <source>
        <strain evidence="7 8">CGMCC 1.8925</strain>
    </source>
</reference>